<feature type="compositionally biased region" description="Low complexity" evidence="1">
    <location>
        <begin position="168"/>
        <end position="187"/>
    </location>
</feature>
<comment type="caution">
    <text evidence="2">The sequence shown here is derived from an EMBL/GenBank/DDBJ whole genome shotgun (WGS) entry which is preliminary data.</text>
</comment>
<dbReference type="EMBL" id="JAGEUA010000004">
    <property type="protein sequence ID" value="KAL0984768.1"/>
    <property type="molecule type" value="Genomic_DNA"/>
</dbReference>
<accession>A0ABD0WWM3</accession>
<feature type="region of interest" description="Disordered" evidence="1">
    <location>
        <begin position="137"/>
        <end position="233"/>
    </location>
</feature>
<sequence length="265" mass="29124">MVCSNNVYHVYLLANASQVDKRPVTRKEEMSRRNDVQVTHAMGTDTPPYHERRWLFDLMLITAWMVLFLFGPENKMVEDVEMDMSPVQEDEVPSAVSQLAKRMQGAGAKSWNRMSALFNQEDEHQLLEDTENTPVADHPLAAMPEEPQRPPRPSGFWGSFASNWKQMAAARQAEENAAAPANEAGPTEEGGEAVGQGGGEGERGESNQGENIVEDQSQEAGGGSNNIFSKYASLGGAGENTSFKWNFVTSKLADLKNKSMAGQQD</sequence>
<dbReference type="AlphaFoldDB" id="A0ABD0WWM3"/>
<gene>
    <name evidence="2" type="ORF">UPYG_G00146690</name>
</gene>
<reference evidence="2 3" key="1">
    <citation type="submission" date="2024-06" db="EMBL/GenBank/DDBJ databases">
        <authorList>
            <person name="Pan Q."/>
            <person name="Wen M."/>
            <person name="Jouanno E."/>
            <person name="Zahm M."/>
            <person name="Klopp C."/>
            <person name="Cabau C."/>
            <person name="Louis A."/>
            <person name="Berthelot C."/>
            <person name="Parey E."/>
            <person name="Roest Crollius H."/>
            <person name="Montfort J."/>
            <person name="Robinson-Rechavi M."/>
            <person name="Bouchez O."/>
            <person name="Lampietro C."/>
            <person name="Lopez Roques C."/>
            <person name="Donnadieu C."/>
            <person name="Postlethwait J."/>
            <person name="Bobe J."/>
            <person name="Verreycken H."/>
            <person name="Guiguen Y."/>
        </authorList>
    </citation>
    <scope>NUCLEOTIDE SEQUENCE [LARGE SCALE GENOMIC DNA]</scope>
    <source>
        <strain evidence="2">Up_M1</strain>
        <tissue evidence="2">Testis</tissue>
    </source>
</reference>
<proteinExistence type="predicted"/>
<evidence type="ECO:0000313" key="2">
    <source>
        <dbReference type="EMBL" id="KAL0984768.1"/>
    </source>
</evidence>
<name>A0ABD0WWM3_UMBPY</name>
<organism evidence="2 3">
    <name type="scientific">Umbra pygmaea</name>
    <name type="common">Eastern mudminnow</name>
    <dbReference type="NCBI Taxonomy" id="75934"/>
    <lineage>
        <taxon>Eukaryota</taxon>
        <taxon>Metazoa</taxon>
        <taxon>Chordata</taxon>
        <taxon>Craniata</taxon>
        <taxon>Vertebrata</taxon>
        <taxon>Euteleostomi</taxon>
        <taxon>Actinopterygii</taxon>
        <taxon>Neopterygii</taxon>
        <taxon>Teleostei</taxon>
        <taxon>Protacanthopterygii</taxon>
        <taxon>Esociformes</taxon>
        <taxon>Umbridae</taxon>
        <taxon>Umbra</taxon>
    </lineage>
</organism>
<dbReference type="Proteomes" id="UP001557470">
    <property type="component" value="Unassembled WGS sequence"/>
</dbReference>
<protein>
    <submittedName>
        <fullName evidence="2">Uncharacterized protein</fullName>
    </submittedName>
</protein>
<dbReference type="PANTHER" id="PTHR35663">
    <property type="entry name" value="TESTIS DEVELOPMENT-RELATED PROTEIN-RELATED"/>
    <property type="match status" value="1"/>
</dbReference>
<dbReference type="PANTHER" id="PTHR35663:SF3">
    <property type="entry name" value="GENE, 30191-RELATED"/>
    <property type="match status" value="1"/>
</dbReference>
<keyword evidence="3" id="KW-1185">Reference proteome</keyword>
<evidence type="ECO:0000256" key="1">
    <source>
        <dbReference type="SAM" id="MobiDB-lite"/>
    </source>
</evidence>
<evidence type="ECO:0000313" key="3">
    <source>
        <dbReference type="Proteomes" id="UP001557470"/>
    </source>
</evidence>